<gene>
    <name evidence="2" type="ORF">NWE73_14150</name>
</gene>
<comment type="caution">
    <text evidence="2">The sequence shown here is derived from an EMBL/GenBank/DDBJ whole genome shotgun (WGS) entry which is preliminary data.</text>
</comment>
<feature type="chain" id="PRO_5045172022" evidence="1">
    <location>
        <begin position="20"/>
        <end position="147"/>
    </location>
</feature>
<dbReference type="Proteomes" id="UP001152321">
    <property type="component" value="Unassembled WGS sequence"/>
</dbReference>
<keyword evidence="3" id="KW-1185">Reference proteome</keyword>
<keyword evidence="1" id="KW-0732">Signal</keyword>
<evidence type="ECO:0000256" key="1">
    <source>
        <dbReference type="SAM" id="SignalP"/>
    </source>
</evidence>
<reference evidence="2" key="1">
    <citation type="submission" date="2022-08" db="EMBL/GenBank/DDBJ databases">
        <title>Novel Bdellovibrio Species Isolated from Svalbard: Designation Bdellovibrio svalbardensis.</title>
        <authorList>
            <person name="Mitchell R.J."/>
            <person name="Choi S.Y."/>
        </authorList>
    </citation>
    <scope>NUCLEOTIDE SEQUENCE</scope>
    <source>
        <strain evidence="2">PAP01</strain>
    </source>
</reference>
<dbReference type="RefSeq" id="WP_277578991.1">
    <property type="nucleotide sequence ID" value="NZ_JANRMI010000004.1"/>
</dbReference>
<organism evidence="2 3">
    <name type="scientific">Bdellovibrio svalbardensis</name>
    <dbReference type="NCBI Taxonomy" id="2972972"/>
    <lineage>
        <taxon>Bacteria</taxon>
        <taxon>Pseudomonadati</taxon>
        <taxon>Bdellovibrionota</taxon>
        <taxon>Bdellovibrionia</taxon>
        <taxon>Bdellovibrionales</taxon>
        <taxon>Pseudobdellovibrionaceae</taxon>
        <taxon>Bdellovibrio</taxon>
    </lineage>
</organism>
<dbReference type="EMBL" id="JANRMI010000004">
    <property type="protein sequence ID" value="MDG0817519.1"/>
    <property type="molecule type" value="Genomic_DNA"/>
</dbReference>
<proteinExistence type="predicted"/>
<accession>A0ABT6DNK7</accession>
<feature type="signal peptide" evidence="1">
    <location>
        <begin position="1"/>
        <end position="19"/>
    </location>
</feature>
<evidence type="ECO:0000313" key="2">
    <source>
        <dbReference type="EMBL" id="MDG0817519.1"/>
    </source>
</evidence>
<name>A0ABT6DNK7_9BACT</name>
<sequence>MKVLIALVLTSLLAVTAMAHEGHDHGNNPPQSPRAGDKTALICNTDKSICTQLQFLVDINSSAEGAFFATIKTPDNKAINNLKVDLWMSMGNHGGHGSAPVEIAETGHNQVKVSNAWFVMPGTWSVRLEFDLEGIHQHFEVPVYVAE</sequence>
<evidence type="ECO:0000313" key="3">
    <source>
        <dbReference type="Proteomes" id="UP001152321"/>
    </source>
</evidence>
<protein>
    <submittedName>
        <fullName evidence="2">FixH family protein</fullName>
    </submittedName>
</protein>